<dbReference type="AlphaFoldDB" id="A0A848HCC2"/>
<dbReference type="Pfam" id="PF13464">
    <property type="entry name" value="RodZ_C"/>
    <property type="match status" value="1"/>
</dbReference>
<dbReference type="Gene3D" id="1.10.260.40">
    <property type="entry name" value="lambda repressor-like DNA-binding domains"/>
    <property type="match status" value="1"/>
</dbReference>
<dbReference type="Proteomes" id="UP000541185">
    <property type="component" value="Unassembled WGS sequence"/>
</dbReference>
<dbReference type="PANTHER" id="PTHR34475">
    <property type="match status" value="1"/>
</dbReference>
<dbReference type="InterPro" id="IPR025194">
    <property type="entry name" value="RodZ-like_C"/>
</dbReference>
<dbReference type="RefSeq" id="WP_169422436.1">
    <property type="nucleotide sequence ID" value="NZ_JABBFX010000004.1"/>
</dbReference>
<organism evidence="3 4">
    <name type="scientific">Ramlibacter agri</name>
    <dbReference type="NCBI Taxonomy" id="2728837"/>
    <lineage>
        <taxon>Bacteria</taxon>
        <taxon>Pseudomonadati</taxon>
        <taxon>Pseudomonadota</taxon>
        <taxon>Betaproteobacteria</taxon>
        <taxon>Burkholderiales</taxon>
        <taxon>Comamonadaceae</taxon>
        <taxon>Ramlibacter</taxon>
    </lineage>
</organism>
<gene>
    <name evidence="3" type="ORF">HHL11_30390</name>
</gene>
<evidence type="ECO:0000313" key="4">
    <source>
        <dbReference type="Proteomes" id="UP000541185"/>
    </source>
</evidence>
<evidence type="ECO:0000256" key="1">
    <source>
        <dbReference type="SAM" id="MobiDB-lite"/>
    </source>
</evidence>
<evidence type="ECO:0000313" key="3">
    <source>
        <dbReference type="EMBL" id="NML48097.1"/>
    </source>
</evidence>
<feature type="region of interest" description="Disordered" evidence="1">
    <location>
        <begin position="150"/>
        <end position="183"/>
    </location>
</feature>
<dbReference type="Pfam" id="PF13413">
    <property type="entry name" value="HTH_25"/>
    <property type="match status" value="1"/>
</dbReference>
<name>A0A848HCC2_9BURK</name>
<dbReference type="PANTHER" id="PTHR34475:SF1">
    <property type="entry name" value="CYTOSKELETON PROTEIN RODZ"/>
    <property type="match status" value="1"/>
</dbReference>
<dbReference type="InterPro" id="IPR010982">
    <property type="entry name" value="Lambda_DNA-bd_dom_sf"/>
</dbReference>
<comment type="caution">
    <text evidence="3">The sequence shown here is derived from an EMBL/GenBank/DDBJ whole genome shotgun (WGS) entry which is preliminary data.</text>
</comment>
<sequence length="338" mass="34222">MSEAPLEPGQQPQGPTAGQLLREAREAAGLHVATLAANLKVPVRKLEALEEDQYDQIGDSVFVRALASSVARTLKIDPQPVLERLPQTAKPRLAADRDGINAPFSARGDAPRSGWLDQVSRPVALTVVALLLAAVVLIFLPVAQRHEDASQAAKNNEPAMPPGTPVVINPPSENPPAVAASAPLTPSPALAPVPAAPAPVAAAPANATPMPLRPASAVAAAPARSASVPAAAASAPVAKAAVPAAPAASGPAASGAPIAAKGIVTFRAKGSSWVQVTDAHGTPVLRKLLEAGETAGASGALPLSVTVGSVEQTEVEVRGKPYNLQPVSHDNVARFQVN</sequence>
<dbReference type="EMBL" id="JABBFX010000004">
    <property type="protein sequence ID" value="NML48097.1"/>
    <property type="molecule type" value="Genomic_DNA"/>
</dbReference>
<dbReference type="GO" id="GO:0003677">
    <property type="term" value="F:DNA binding"/>
    <property type="evidence" value="ECO:0007669"/>
    <property type="project" value="InterPro"/>
</dbReference>
<feature type="domain" description="Cytoskeleton protein RodZ-like C-terminal" evidence="2">
    <location>
        <begin position="265"/>
        <end position="335"/>
    </location>
</feature>
<keyword evidence="4" id="KW-1185">Reference proteome</keyword>
<evidence type="ECO:0000259" key="2">
    <source>
        <dbReference type="Pfam" id="PF13464"/>
    </source>
</evidence>
<protein>
    <submittedName>
        <fullName evidence="3">Helix-turn-helix domain-containing protein</fullName>
    </submittedName>
</protein>
<proteinExistence type="predicted"/>
<reference evidence="3 4" key="1">
    <citation type="submission" date="2020-04" db="EMBL/GenBank/DDBJ databases">
        <title>Ramlibacter sp. G-1-2-2 isolated from soil.</title>
        <authorList>
            <person name="Dahal R.H."/>
        </authorList>
    </citation>
    <scope>NUCLEOTIDE SEQUENCE [LARGE SCALE GENOMIC DNA]</scope>
    <source>
        <strain evidence="3 4">G-1-2-2</strain>
    </source>
</reference>
<dbReference type="InterPro" id="IPR050400">
    <property type="entry name" value="Bact_Cytoskel_RodZ"/>
</dbReference>
<accession>A0A848HCC2</accession>